<dbReference type="AlphaFoldDB" id="A0A0G0P0C4"/>
<dbReference type="InterPro" id="IPR001789">
    <property type="entry name" value="Sig_transdc_resp-reg_receiver"/>
</dbReference>
<dbReference type="CDD" id="cd17574">
    <property type="entry name" value="REC_OmpR"/>
    <property type="match status" value="1"/>
</dbReference>
<feature type="modified residue" description="4-aspartylphosphate" evidence="2">
    <location>
        <position position="57"/>
    </location>
</feature>
<dbReference type="Proteomes" id="UP000034774">
    <property type="component" value="Unassembled WGS sequence"/>
</dbReference>
<reference evidence="4 5" key="1">
    <citation type="journal article" date="2015" name="Nature">
        <title>rRNA introns, odd ribosomes, and small enigmatic genomes across a large radiation of phyla.</title>
        <authorList>
            <person name="Brown C.T."/>
            <person name="Hug L.A."/>
            <person name="Thomas B.C."/>
            <person name="Sharon I."/>
            <person name="Castelle C.J."/>
            <person name="Singh A."/>
            <person name="Wilkins M.J."/>
            <person name="Williams K.H."/>
            <person name="Banfield J.F."/>
        </authorList>
    </citation>
    <scope>NUCLEOTIDE SEQUENCE [LARGE SCALE GENOMIC DNA]</scope>
</reference>
<dbReference type="GO" id="GO:0000160">
    <property type="term" value="P:phosphorelay signal transduction system"/>
    <property type="evidence" value="ECO:0007669"/>
    <property type="project" value="InterPro"/>
</dbReference>
<dbReference type="PANTHER" id="PTHR44591:SF3">
    <property type="entry name" value="RESPONSE REGULATORY DOMAIN-CONTAINING PROTEIN"/>
    <property type="match status" value="1"/>
</dbReference>
<gene>
    <name evidence="4" type="ORF">UT17_C0006G0029</name>
</gene>
<dbReference type="PROSITE" id="PS50110">
    <property type="entry name" value="RESPONSE_REGULATORY"/>
    <property type="match status" value="1"/>
</dbReference>
<dbReference type="InterPro" id="IPR050595">
    <property type="entry name" value="Bact_response_regulator"/>
</dbReference>
<evidence type="ECO:0000313" key="5">
    <source>
        <dbReference type="Proteomes" id="UP000034774"/>
    </source>
</evidence>
<dbReference type="STRING" id="1618572.UT17_C0006G0029"/>
<dbReference type="Pfam" id="PF00072">
    <property type="entry name" value="Response_reg"/>
    <property type="match status" value="1"/>
</dbReference>
<dbReference type="InterPro" id="IPR011006">
    <property type="entry name" value="CheY-like_superfamily"/>
</dbReference>
<dbReference type="SUPFAM" id="SSF52172">
    <property type="entry name" value="CheY-like"/>
    <property type="match status" value="1"/>
</dbReference>
<evidence type="ECO:0000313" key="4">
    <source>
        <dbReference type="EMBL" id="KKQ91554.1"/>
    </source>
</evidence>
<comment type="caution">
    <text evidence="4">The sequence shown here is derived from an EMBL/GenBank/DDBJ whole genome shotgun (WGS) entry which is preliminary data.</text>
</comment>
<dbReference type="EMBL" id="LBVU01000006">
    <property type="protein sequence ID" value="KKQ91554.1"/>
    <property type="molecule type" value="Genomic_DNA"/>
</dbReference>
<accession>A0A0G0P0C4</accession>
<sequence length="125" mass="13969">MEEDKKKTVLVIEDEIVLRDLIVEKLEETSVETIVASTAQEGELKIKEQHPSLILLDIMLPGGMNGFDLLEQLKRDPILKSIPVIVLTNLSTEHKTATEIGAIDYIVKSNISLDEVALKVKNHLQ</sequence>
<protein>
    <submittedName>
        <fullName evidence="4">Phosphate regulon transcriptional regulatory protein PhoB</fullName>
    </submittedName>
</protein>
<keyword evidence="1 2" id="KW-0597">Phosphoprotein</keyword>
<dbReference type="SMART" id="SM00448">
    <property type="entry name" value="REC"/>
    <property type="match status" value="1"/>
</dbReference>
<evidence type="ECO:0000259" key="3">
    <source>
        <dbReference type="PROSITE" id="PS50110"/>
    </source>
</evidence>
<evidence type="ECO:0000256" key="1">
    <source>
        <dbReference type="ARBA" id="ARBA00022553"/>
    </source>
</evidence>
<dbReference type="Gene3D" id="3.40.50.2300">
    <property type="match status" value="1"/>
</dbReference>
<feature type="domain" description="Response regulatory" evidence="3">
    <location>
        <begin position="8"/>
        <end position="123"/>
    </location>
</feature>
<proteinExistence type="predicted"/>
<organism evidence="4 5">
    <name type="scientific">Candidatus Woesebacteria bacterium GW2011_GWB1_39_10</name>
    <dbReference type="NCBI Taxonomy" id="1618572"/>
    <lineage>
        <taxon>Bacteria</taxon>
        <taxon>Candidatus Woeseibacteriota</taxon>
    </lineage>
</organism>
<evidence type="ECO:0000256" key="2">
    <source>
        <dbReference type="PROSITE-ProRule" id="PRU00169"/>
    </source>
</evidence>
<dbReference type="PANTHER" id="PTHR44591">
    <property type="entry name" value="STRESS RESPONSE REGULATOR PROTEIN 1"/>
    <property type="match status" value="1"/>
</dbReference>
<name>A0A0G0P0C4_9BACT</name>